<proteinExistence type="predicted"/>
<dbReference type="EMBL" id="LR214939">
    <property type="protein sequence ID" value="VEU56307.1"/>
    <property type="molecule type" value="Genomic_DNA"/>
</dbReference>
<dbReference type="NCBIfam" id="NF045837">
    <property type="entry name" value="Mplas_Cys_pep"/>
    <property type="match status" value="1"/>
</dbReference>
<sequence>MNLKYVVGTLVPIFSCPSIILCSAKTNEYNDEKQKIKDYCLWDFIKLTGRQDAKIASFTKLENTAIGNGYLVGYDKGGYSVFSTNGKKIYMVNPYETSYSYSLVKTMLNNFYKPKNNIVPLDKPAPGDHKRLHDWNYSEFSKQKLINAQNAKPNEFKKLNIHPSKNGFIYADYEVKHSWWFKSISSNNYGINSTEYTYHKGDEYYNNFWKKYPSYYTKSGFYKKTADGGICGYVAMNMLIQYNELFKGNGYISDEEYDMFYHFKKEYRNNISDYTHKTISNYIVPDLDPYFMNYLYQKTWFGDGVGRIWEYKYIGESILRDKWKRSEINYRYWTSSWVYAKHTINEWIRYYSTPLVTGGDYGYLDSTTKEYGGHVIAAYGCYNDGRFLANFGWSKNYLQVILQPVLSDQNVAIAHWTGKKVKKAFNWQNNLYDGKEMTDILTQNDLI</sequence>
<dbReference type="RefSeq" id="WP_024544104.1">
    <property type="nucleotide sequence ID" value="NZ_LR214938.2"/>
</dbReference>
<dbReference type="AlphaFoldDB" id="A0A448ZYI4"/>
<organism evidence="1">
    <name type="scientific">Metamycoplasma salivarium</name>
    <name type="common">Mycoplasma salivarium</name>
    <dbReference type="NCBI Taxonomy" id="2124"/>
    <lineage>
        <taxon>Bacteria</taxon>
        <taxon>Bacillati</taxon>
        <taxon>Mycoplasmatota</taxon>
        <taxon>Mycoplasmoidales</taxon>
        <taxon>Metamycoplasmataceae</taxon>
        <taxon>Metamycoplasma</taxon>
    </lineage>
</organism>
<accession>A0A448ZYI4</accession>
<geneLocation type="plasmid" evidence="1">
    <name>2</name>
</geneLocation>
<reference evidence="1" key="1">
    <citation type="submission" date="2019-01" db="EMBL/GenBank/DDBJ databases">
        <authorList>
            <consortium name="Pathogen Informatics"/>
        </authorList>
    </citation>
    <scope>NUCLEOTIDE SEQUENCE [LARGE SCALE GENOMIC DNA]</scope>
    <source>
        <strain evidence="1">NCTC10113</strain>
    </source>
</reference>
<protein>
    <submittedName>
        <fullName evidence="1">Uncharacterized protein</fullName>
    </submittedName>
</protein>
<evidence type="ECO:0000313" key="1">
    <source>
        <dbReference type="EMBL" id="VEU56307.1"/>
    </source>
</evidence>
<keyword evidence="1" id="KW-0614">Plasmid</keyword>
<dbReference type="InterPro" id="IPR054779">
    <property type="entry name" value="Cys_pept_put_mycoplasmatota"/>
</dbReference>
<name>A0A448ZYI4_METSV</name>
<gene>
    <name evidence="1" type="ORF">NCTC10113_01211</name>
</gene>